<proteinExistence type="predicted"/>
<organism evidence="2 3">
    <name type="scientific">Austropuccinia psidii MF-1</name>
    <dbReference type="NCBI Taxonomy" id="1389203"/>
    <lineage>
        <taxon>Eukaryota</taxon>
        <taxon>Fungi</taxon>
        <taxon>Dikarya</taxon>
        <taxon>Basidiomycota</taxon>
        <taxon>Pucciniomycotina</taxon>
        <taxon>Pucciniomycetes</taxon>
        <taxon>Pucciniales</taxon>
        <taxon>Sphaerophragmiaceae</taxon>
        <taxon>Austropuccinia</taxon>
    </lineage>
</organism>
<feature type="region of interest" description="Disordered" evidence="1">
    <location>
        <begin position="69"/>
        <end position="90"/>
    </location>
</feature>
<keyword evidence="3" id="KW-1185">Reference proteome</keyword>
<accession>A0A9Q3GK08</accession>
<evidence type="ECO:0000256" key="1">
    <source>
        <dbReference type="SAM" id="MobiDB-lite"/>
    </source>
</evidence>
<protein>
    <submittedName>
        <fullName evidence="2">Uncharacterized protein</fullName>
    </submittedName>
</protein>
<name>A0A9Q3GK08_9BASI</name>
<gene>
    <name evidence="2" type="ORF">O181_009599</name>
</gene>
<dbReference type="Proteomes" id="UP000765509">
    <property type="component" value="Unassembled WGS sequence"/>
</dbReference>
<dbReference type="AlphaFoldDB" id="A0A9Q3GK08"/>
<sequence>MMKAFPSANGLWDHRQADKNASAQLAQLPPVFICPPSDGHFTPPPEQSVYWDGGKRTFELGLIVTHGIQMQKTNPTESPSTSLSHSIYAL</sequence>
<comment type="caution">
    <text evidence="2">The sequence shown here is derived from an EMBL/GenBank/DDBJ whole genome shotgun (WGS) entry which is preliminary data.</text>
</comment>
<reference evidence="2" key="1">
    <citation type="submission" date="2021-03" db="EMBL/GenBank/DDBJ databases">
        <title>Draft genome sequence of rust myrtle Austropuccinia psidii MF-1, a brazilian biotype.</title>
        <authorList>
            <person name="Quecine M.C."/>
            <person name="Pachon D.M.R."/>
            <person name="Bonatelli M.L."/>
            <person name="Correr F.H."/>
            <person name="Franceschini L.M."/>
            <person name="Leite T.F."/>
            <person name="Margarido G.R.A."/>
            <person name="Almeida C.A."/>
            <person name="Ferrarezi J.A."/>
            <person name="Labate C.A."/>
        </authorList>
    </citation>
    <scope>NUCLEOTIDE SEQUENCE</scope>
    <source>
        <strain evidence="2">MF-1</strain>
    </source>
</reference>
<dbReference type="EMBL" id="AVOT02002300">
    <property type="protein sequence ID" value="MBW0469884.1"/>
    <property type="molecule type" value="Genomic_DNA"/>
</dbReference>
<evidence type="ECO:0000313" key="2">
    <source>
        <dbReference type="EMBL" id="MBW0469884.1"/>
    </source>
</evidence>
<evidence type="ECO:0000313" key="3">
    <source>
        <dbReference type="Proteomes" id="UP000765509"/>
    </source>
</evidence>